<accession>A0ACB5T6Y6</accession>
<evidence type="ECO:0000313" key="1">
    <source>
        <dbReference type="EMBL" id="GME82815.1"/>
    </source>
</evidence>
<dbReference type="EMBL" id="BSXS01004335">
    <property type="protein sequence ID" value="GME82815.1"/>
    <property type="molecule type" value="Genomic_DNA"/>
</dbReference>
<gene>
    <name evidence="1" type="ORF">Amon02_000576400</name>
</gene>
<keyword evidence="2" id="KW-1185">Reference proteome</keyword>
<dbReference type="Proteomes" id="UP001165064">
    <property type="component" value="Unassembled WGS sequence"/>
</dbReference>
<sequence>MLSANLAIIIQKPCFKGKEEAKFIDHIQVKHVLLTFPLRDYTFHNKKVKHLTLIGDSYLGMDLKGLESLESLSFGCHKQMEKPSVSIRNIASPVEKVLIDYYNLLSIPTNIKALDIARVEIDISRERYRTINMLKSVEYLHCKPHHLKLFDYGTLNRVEYLTLYINRFIIEDDDCWKSLPPNVLFINLDVHIKISSTAMVPMRSGLPYEDDGTPETRIGTLYLCFNGEPASFDYDDHLPYFRVEIDTEFAPTFVVEFWPSIFPIPRKYIYNYFSENFVFEYPRQQNFLPITVEPDNNDGFWLDYPSYPSY</sequence>
<evidence type="ECO:0000313" key="2">
    <source>
        <dbReference type="Proteomes" id="UP001165064"/>
    </source>
</evidence>
<name>A0ACB5T6Y6_AMBMO</name>
<protein>
    <submittedName>
        <fullName evidence="1">Unnamed protein product</fullName>
    </submittedName>
</protein>
<comment type="caution">
    <text evidence="1">The sequence shown here is derived from an EMBL/GenBank/DDBJ whole genome shotgun (WGS) entry which is preliminary data.</text>
</comment>
<organism evidence="1 2">
    <name type="scientific">Ambrosiozyma monospora</name>
    <name type="common">Yeast</name>
    <name type="synonym">Endomycopsis monosporus</name>
    <dbReference type="NCBI Taxonomy" id="43982"/>
    <lineage>
        <taxon>Eukaryota</taxon>
        <taxon>Fungi</taxon>
        <taxon>Dikarya</taxon>
        <taxon>Ascomycota</taxon>
        <taxon>Saccharomycotina</taxon>
        <taxon>Pichiomycetes</taxon>
        <taxon>Pichiales</taxon>
        <taxon>Pichiaceae</taxon>
        <taxon>Ambrosiozyma</taxon>
    </lineage>
</organism>
<proteinExistence type="predicted"/>
<reference evidence="1" key="1">
    <citation type="submission" date="2023-04" db="EMBL/GenBank/DDBJ databases">
        <title>Ambrosiozyma monospora NBRC 10751.</title>
        <authorList>
            <person name="Ichikawa N."/>
            <person name="Sato H."/>
            <person name="Tonouchi N."/>
        </authorList>
    </citation>
    <scope>NUCLEOTIDE SEQUENCE</scope>
    <source>
        <strain evidence="1">NBRC 10751</strain>
    </source>
</reference>